<feature type="region of interest" description="Disordered" evidence="1">
    <location>
        <begin position="383"/>
        <end position="424"/>
    </location>
</feature>
<dbReference type="SUPFAM" id="SSF54236">
    <property type="entry name" value="Ubiquitin-like"/>
    <property type="match status" value="1"/>
</dbReference>
<feature type="compositionally biased region" description="Pro residues" evidence="1">
    <location>
        <begin position="400"/>
        <end position="418"/>
    </location>
</feature>
<dbReference type="PANTHER" id="PTHR12943">
    <property type="entry name" value="HOMOCYSTEINE-RESPONSIVE ENDOPLASMIC RETICULUM-RESIDENT UNIQUITIN-LIKE DOMAIN HERPUD PROTEIN FAMILY MEMBER"/>
    <property type="match status" value="1"/>
</dbReference>
<evidence type="ECO:0008006" key="5">
    <source>
        <dbReference type="Google" id="ProtNLM"/>
    </source>
</evidence>
<keyword evidence="4" id="KW-1185">Reference proteome</keyword>
<proteinExistence type="predicted"/>
<sequence length="564" mass="61883">MSDGQHTTIPILIELPAYGYTFTVILPSSEANNVLSIKEAIFRTCPGNPRVDGQRIIWRGRVLDNVETVADLWPESNDDLRRIVHLSVHPSAWTGMPPIKETSREAKGKEKEKEMGNVINQLRSAAATPSLKSSSTASVPTLTASKSAPTPTPRSSSSPTSTSTALPAYILSKHRQALSALTHEPFTPSDNDKESAVQFVNAHGFVWPDILDAQFPNLVGGSEKGLRYQKEVIDGRPYLRLLDPSVSPTSVQRHAFHVLSYTMELLKLSPLKATPTSSTSSTSQPQVNQQGVQFDLNQFLNGNNNANPANPHPPIQIQQINLRPLILPILMLSLRTLLLLYFVAPARKPFLTLLILAWVGWEIWGWIGGLGLRVEGENQAGNIGRGGDAGEGAGQAGVAQPPPMQNAPAPAPNGPPAIVPGNNNNNAAHHNGIIETLASFDIADGESALSSFLPESDLSEPGFPRKALSFLVLLFTTVHPAVWNRRRTLLRAREGRVKVEMNVLREGAEEVRPVVLDEGNFNDRRAERRAEMLARYMRRPSWVRRYMQRVMNAEGEGVWVDEAD</sequence>
<dbReference type="PANTHER" id="PTHR12943:SF27">
    <property type="entry name" value="HOMOCYSTEINE-INDUCED ENDOPLASMIC RETICULUM PROTEIN, ISOFORM A"/>
    <property type="match status" value="1"/>
</dbReference>
<evidence type="ECO:0000313" key="4">
    <source>
        <dbReference type="Proteomes" id="UP001150266"/>
    </source>
</evidence>
<dbReference type="Proteomes" id="UP001150266">
    <property type="component" value="Unassembled WGS sequence"/>
</dbReference>
<keyword evidence="2" id="KW-0812">Transmembrane</keyword>
<keyword evidence="2" id="KW-0472">Membrane</keyword>
<protein>
    <recommendedName>
        <fullName evidence="5">Ubiquitin-like domain-containing protein</fullName>
    </recommendedName>
</protein>
<reference evidence="3" key="1">
    <citation type="submission" date="2022-08" db="EMBL/GenBank/DDBJ databases">
        <title>A Global Phylogenomic Analysis of the Shiitake Genus Lentinula.</title>
        <authorList>
            <consortium name="DOE Joint Genome Institute"/>
            <person name="Sierra-Patev S."/>
            <person name="Min B."/>
            <person name="Naranjo-Ortiz M."/>
            <person name="Looney B."/>
            <person name="Konkel Z."/>
            <person name="Slot J.C."/>
            <person name="Sakamoto Y."/>
            <person name="Steenwyk J.L."/>
            <person name="Rokas A."/>
            <person name="Carro J."/>
            <person name="Camarero S."/>
            <person name="Ferreira P."/>
            <person name="Molpeceres G."/>
            <person name="Ruiz-Duenas F.J."/>
            <person name="Serrano A."/>
            <person name="Henrissat B."/>
            <person name="Drula E."/>
            <person name="Hughes K.W."/>
            <person name="Mata J.L."/>
            <person name="Ishikawa N.K."/>
            <person name="Vargas-Isla R."/>
            <person name="Ushijima S."/>
            <person name="Smith C.A."/>
            <person name="Ahrendt S."/>
            <person name="Andreopoulos W."/>
            <person name="He G."/>
            <person name="Labutti K."/>
            <person name="Lipzen A."/>
            <person name="Ng V."/>
            <person name="Riley R."/>
            <person name="Sandor L."/>
            <person name="Barry K."/>
            <person name="Martinez A.T."/>
            <person name="Xiao Y."/>
            <person name="Gibbons J.G."/>
            <person name="Terashima K."/>
            <person name="Grigoriev I.V."/>
            <person name="Hibbett D.S."/>
        </authorList>
    </citation>
    <scope>NUCLEOTIDE SEQUENCE</scope>
    <source>
        <strain evidence="3">JLM2183</strain>
    </source>
</reference>
<feature type="compositionally biased region" description="Gly residues" evidence="1">
    <location>
        <begin position="383"/>
        <end position="395"/>
    </location>
</feature>
<feature type="transmembrane region" description="Helical" evidence="2">
    <location>
        <begin position="325"/>
        <end position="343"/>
    </location>
</feature>
<gene>
    <name evidence="3" type="ORF">J3R30DRAFT_3298632</name>
</gene>
<name>A0A9W9DJE9_9AGAR</name>
<dbReference type="Gene3D" id="3.10.20.90">
    <property type="entry name" value="Phosphatidylinositol 3-kinase Catalytic Subunit, Chain A, domain 1"/>
    <property type="match status" value="1"/>
</dbReference>
<comment type="caution">
    <text evidence="3">The sequence shown here is derived from an EMBL/GenBank/DDBJ whole genome shotgun (WGS) entry which is preliminary data.</text>
</comment>
<feature type="transmembrane region" description="Helical" evidence="2">
    <location>
        <begin position="350"/>
        <end position="367"/>
    </location>
</feature>
<dbReference type="EMBL" id="JAOTPV010000021">
    <property type="protein sequence ID" value="KAJ4472346.1"/>
    <property type="molecule type" value="Genomic_DNA"/>
</dbReference>
<feature type="region of interest" description="Disordered" evidence="1">
    <location>
        <begin position="124"/>
        <end position="163"/>
    </location>
</feature>
<evidence type="ECO:0000256" key="1">
    <source>
        <dbReference type="SAM" id="MobiDB-lite"/>
    </source>
</evidence>
<dbReference type="GO" id="GO:0030968">
    <property type="term" value="P:endoplasmic reticulum unfolded protein response"/>
    <property type="evidence" value="ECO:0007669"/>
    <property type="project" value="TreeGrafter"/>
</dbReference>
<feature type="compositionally biased region" description="Polar residues" evidence="1">
    <location>
        <begin position="130"/>
        <end position="139"/>
    </location>
</feature>
<evidence type="ECO:0000256" key="2">
    <source>
        <dbReference type="SAM" id="Phobius"/>
    </source>
</evidence>
<evidence type="ECO:0000313" key="3">
    <source>
        <dbReference type="EMBL" id="KAJ4472346.1"/>
    </source>
</evidence>
<feature type="compositionally biased region" description="Low complexity" evidence="1">
    <location>
        <begin position="140"/>
        <end position="163"/>
    </location>
</feature>
<dbReference type="InterPro" id="IPR039751">
    <property type="entry name" value="HERPUD1/2"/>
</dbReference>
<dbReference type="InterPro" id="IPR029071">
    <property type="entry name" value="Ubiquitin-like_domsf"/>
</dbReference>
<keyword evidence="2" id="KW-1133">Transmembrane helix</keyword>
<dbReference type="OrthoDB" id="21589at2759"/>
<dbReference type="AlphaFoldDB" id="A0A9W9DJE9"/>
<organism evidence="3 4">
    <name type="scientific">Lentinula aciculospora</name>
    <dbReference type="NCBI Taxonomy" id="153920"/>
    <lineage>
        <taxon>Eukaryota</taxon>
        <taxon>Fungi</taxon>
        <taxon>Dikarya</taxon>
        <taxon>Basidiomycota</taxon>
        <taxon>Agaricomycotina</taxon>
        <taxon>Agaricomycetes</taxon>
        <taxon>Agaricomycetidae</taxon>
        <taxon>Agaricales</taxon>
        <taxon>Marasmiineae</taxon>
        <taxon>Omphalotaceae</taxon>
        <taxon>Lentinula</taxon>
    </lineage>
</organism>
<accession>A0A9W9DJE9</accession>